<feature type="compositionally biased region" description="Polar residues" evidence="1">
    <location>
        <begin position="510"/>
        <end position="519"/>
    </location>
</feature>
<gene>
    <name evidence="3" type="ORF">WHR41_02364</name>
</gene>
<dbReference type="Proteomes" id="UP000803884">
    <property type="component" value="Unassembled WGS sequence"/>
</dbReference>
<feature type="region of interest" description="Disordered" evidence="1">
    <location>
        <begin position="49"/>
        <end position="70"/>
    </location>
</feature>
<evidence type="ECO:0000259" key="2">
    <source>
        <dbReference type="Pfam" id="PF06985"/>
    </source>
</evidence>
<dbReference type="PANTHER" id="PTHR24148">
    <property type="entry name" value="ANKYRIN REPEAT DOMAIN-CONTAINING PROTEIN 39 HOMOLOG-RELATED"/>
    <property type="match status" value="1"/>
</dbReference>
<dbReference type="PANTHER" id="PTHR24148:SF64">
    <property type="entry name" value="HETEROKARYON INCOMPATIBILITY DOMAIN-CONTAINING PROTEIN"/>
    <property type="match status" value="1"/>
</dbReference>
<organism evidence="3 4">
    <name type="scientific">Cladosporium halotolerans</name>
    <dbReference type="NCBI Taxonomy" id="1052096"/>
    <lineage>
        <taxon>Eukaryota</taxon>
        <taxon>Fungi</taxon>
        <taxon>Dikarya</taxon>
        <taxon>Ascomycota</taxon>
        <taxon>Pezizomycotina</taxon>
        <taxon>Dothideomycetes</taxon>
        <taxon>Dothideomycetidae</taxon>
        <taxon>Cladosporiales</taxon>
        <taxon>Cladosporiaceae</taxon>
        <taxon>Cladosporium</taxon>
    </lineage>
</organism>
<protein>
    <recommendedName>
        <fullName evidence="2">Heterokaryon incompatibility domain-containing protein</fullName>
    </recommendedName>
</protein>
<feature type="compositionally biased region" description="Polar residues" evidence="1">
    <location>
        <begin position="492"/>
        <end position="503"/>
    </location>
</feature>
<evidence type="ECO:0000313" key="3">
    <source>
        <dbReference type="EMBL" id="KAL1588929.1"/>
    </source>
</evidence>
<dbReference type="RefSeq" id="XP_069232034.1">
    <property type="nucleotide sequence ID" value="XM_069370970.1"/>
</dbReference>
<dbReference type="InterPro" id="IPR010730">
    <property type="entry name" value="HET"/>
</dbReference>
<proteinExistence type="predicted"/>
<keyword evidence="4" id="KW-1185">Reference proteome</keyword>
<evidence type="ECO:0000256" key="1">
    <source>
        <dbReference type="SAM" id="MobiDB-lite"/>
    </source>
</evidence>
<evidence type="ECO:0000313" key="4">
    <source>
        <dbReference type="Proteomes" id="UP000803884"/>
    </source>
</evidence>
<name>A0AB34KV33_9PEZI</name>
<feature type="domain" description="Heterokaryon incompatibility" evidence="2">
    <location>
        <begin position="119"/>
        <end position="258"/>
    </location>
</feature>
<dbReference type="Pfam" id="PF06985">
    <property type="entry name" value="HET"/>
    <property type="match status" value="1"/>
</dbReference>
<sequence length="616" mass="69560">MVSVSPRMRDSLDYEDPDLIDPRMSFGFSSISLDNSGYEDVHIVADARPFSASPDPSSSRRRRRHRHSETNLEHVQPFRYTTLADGHLFRLAVLKPGNSTETIEIELIWESSKAPSREYKCLSYCWQTTVQDADILVNGYRFEVTSNLLTALRSIRRRKQKTLIWVDQICINQNDFEERGHQVSIMKHIYNRAKQVIVWLGDFDRGDKLCEYAKKMKRNDSESVRSTLNRILPPRQFQDAVQKLLERPWFTRVWVISEVCLASTIRVSCGGGEALMSWENLVGLVRDRASQQSTGFLKQEALLGNPKQRIAIITEMMAQQKAGQLHTDITQLLILAKGSNATNDRDKVYAFHSMTLLSTNPDYTRSVEGLYIDTAQDYINGIEACYAGWRELSETTRTFQLMSIVYSAGALHQHYNLPSWVPDWAFTWHLAPFWAKTVASIVTVPSRDAWTESMRSEYRAGGDHRDNFEIMPTDAGPKLRLSAIILDTIVTTTESTPAPTPNSEGHRSVSGKQSRSSKYPKSDHLEPTSASRYGRTFFHTLESGYVGLATPGVEPGDVLALLLGGDVPVVLRPLPPRNSAQKPFKLLCECFVQSRAVMFGDVVSKGWVSAEDVVLV</sequence>
<feature type="region of interest" description="Disordered" evidence="1">
    <location>
        <begin position="492"/>
        <end position="528"/>
    </location>
</feature>
<dbReference type="EMBL" id="JAAQHG020000006">
    <property type="protein sequence ID" value="KAL1588929.1"/>
    <property type="molecule type" value="Genomic_DNA"/>
</dbReference>
<reference evidence="3 4" key="1">
    <citation type="journal article" date="2020" name="Microbiol. Resour. Announc.">
        <title>Draft Genome Sequence of a Cladosporium Species Isolated from the Mesophotic Ascidian Didemnum maculosum.</title>
        <authorList>
            <person name="Gioti A."/>
            <person name="Siaperas R."/>
            <person name="Nikolaivits E."/>
            <person name="Le Goff G."/>
            <person name="Ouazzani J."/>
            <person name="Kotoulas G."/>
            <person name="Topakas E."/>
        </authorList>
    </citation>
    <scope>NUCLEOTIDE SEQUENCE [LARGE SCALE GENOMIC DNA]</scope>
    <source>
        <strain evidence="3 4">TM138-S3</strain>
    </source>
</reference>
<comment type="caution">
    <text evidence="3">The sequence shown here is derived from an EMBL/GenBank/DDBJ whole genome shotgun (WGS) entry which is preliminary data.</text>
</comment>
<dbReference type="AlphaFoldDB" id="A0AB34KV33"/>
<accession>A0AB34KV33</accession>
<dbReference type="InterPro" id="IPR052895">
    <property type="entry name" value="HetReg/Transcr_Mod"/>
</dbReference>
<dbReference type="GeneID" id="96003808"/>